<evidence type="ECO:0000256" key="2">
    <source>
        <dbReference type="ARBA" id="ARBA00022428"/>
    </source>
</evidence>
<dbReference type="GO" id="GO:0008756">
    <property type="term" value="F:o-succinylbenzoate-CoA ligase activity"/>
    <property type="evidence" value="ECO:0007669"/>
    <property type="project" value="UniProtKB-EC"/>
</dbReference>
<feature type="domain" description="AMP-binding enzyme C-terminal" evidence="7">
    <location>
        <begin position="379"/>
        <end position="445"/>
    </location>
</feature>
<keyword evidence="3 8" id="KW-0436">Ligase</keyword>
<dbReference type="Gene3D" id="3.40.50.12780">
    <property type="entry name" value="N-terminal domain of ligase-like"/>
    <property type="match status" value="1"/>
</dbReference>
<dbReference type="EC" id="6.2.1.26" evidence="8"/>
<dbReference type="EMBL" id="JBAJJM010000006">
    <property type="protein sequence ID" value="MEG9475518.1"/>
    <property type="molecule type" value="Genomic_DNA"/>
</dbReference>
<keyword evidence="2" id="KW-0474">Menaquinone biosynthesis</keyword>
<dbReference type="InterPro" id="IPR000873">
    <property type="entry name" value="AMP-dep_synth/lig_dom"/>
</dbReference>
<name>A0ABU7ZDF5_9PAST</name>
<dbReference type="RefSeq" id="WP_334253906.1">
    <property type="nucleotide sequence ID" value="NZ_JBAJJM010000006.1"/>
</dbReference>
<dbReference type="PROSITE" id="PS00455">
    <property type="entry name" value="AMP_BINDING"/>
    <property type="match status" value="1"/>
</dbReference>
<evidence type="ECO:0000256" key="5">
    <source>
        <dbReference type="ARBA" id="ARBA00022840"/>
    </source>
</evidence>
<dbReference type="InterPro" id="IPR010192">
    <property type="entry name" value="MenE"/>
</dbReference>
<organism evidence="8 9">
    <name type="scientific">Mannheimia indoligenes</name>
    <dbReference type="NCBI Taxonomy" id="3103145"/>
    <lineage>
        <taxon>Bacteria</taxon>
        <taxon>Pseudomonadati</taxon>
        <taxon>Pseudomonadota</taxon>
        <taxon>Gammaproteobacteria</taxon>
        <taxon>Pasteurellales</taxon>
        <taxon>Pasteurellaceae</taxon>
        <taxon>Mannheimia</taxon>
    </lineage>
</organism>
<evidence type="ECO:0000256" key="1">
    <source>
        <dbReference type="ARBA" id="ARBA00006432"/>
    </source>
</evidence>
<evidence type="ECO:0000259" key="6">
    <source>
        <dbReference type="Pfam" id="PF00501"/>
    </source>
</evidence>
<dbReference type="Proteomes" id="UP001432017">
    <property type="component" value="Unassembled WGS sequence"/>
</dbReference>
<proteinExistence type="inferred from homology"/>
<dbReference type="SUPFAM" id="SSF56801">
    <property type="entry name" value="Acetyl-CoA synthetase-like"/>
    <property type="match status" value="1"/>
</dbReference>
<keyword evidence="9" id="KW-1185">Reference proteome</keyword>
<evidence type="ECO:0000313" key="8">
    <source>
        <dbReference type="EMBL" id="MEG9475518.1"/>
    </source>
</evidence>
<dbReference type="CDD" id="cd17630">
    <property type="entry name" value="OSB_MenE-like"/>
    <property type="match status" value="1"/>
</dbReference>
<protein>
    <submittedName>
        <fullName evidence="8">O-succinylbenzoate--CoA ligase</fullName>
        <ecNumber evidence="8">6.2.1.26</ecNumber>
    </submittedName>
</protein>
<dbReference type="InterPro" id="IPR020845">
    <property type="entry name" value="AMP-binding_CS"/>
</dbReference>
<reference evidence="8" key="1">
    <citation type="submission" date="2023-12" db="EMBL/GenBank/DDBJ databases">
        <title>Mannheima indologenes sp. nov. proposed for Clade V organisms of Mannheimia.</title>
        <authorList>
            <person name="Christensen H."/>
        </authorList>
    </citation>
    <scope>NUCLEOTIDE SEQUENCE</scope>
    <source>
        <strain evidence="8">M14.4</strain>
    </source>
</reference>
<dbReference type="InterPro" id="IPR045851">
    <property type="entry name" value="AMP-bd_C_sf"/>
</dbReference>
<evidence type="ECO:0000259" key="7">
    <source>
        <dbReference type="Pfam" id="PF13193"/>
    </source>
</evidence>
<dbReference type="PANTHER" id="PTHR43201:SF5">
    <property type="entry name" value="MEDIUM-CHAIN ACYL-COA LIGASE ACSF2, MITOCHONDRIAL"/>
    <property type="match status" value="1"/>
</dbReference>
<dbReference type="InterPro" id="IPR025110">
    <property type="entry name" value="AMP-bd_C"/>
</dbReference>
<dbReference type="NCBIfam" id="TIGR01923">
    <property type="entry name" value="menE"/>
    <property type="match status" value="1"/>
</dbReference>
<evidence type="ECO:0000256" key="4">
    <source>
        <dbReference type="ARBA" id="ARBA00022741"/>
    </source>
</evidence>
<dbReference type="NCBIfam" id="NF006539">
    <property type="entry name" value="PRK09029.1"/>
    <property type="match status" value="1"/>
</dbReference>
<dbReference type="InterPro" id="IPR042099">
    <property type="entry name" value="ANL_N_sf"/>
</dbReference>
<comment type="caution">
    <text evidence="8">The sequence shown here is derived from an EMBL/GenBank/DDBJ whole genome shotgun (WGS) entry which is preliminary data.</text>
</comment>
<gene>
    <name evidence="8" type="primary">menE</name>
    <name evidence="8" type="ORF">V6W77_04435</name>
</gene>
<dbReference type="Gene3D" id="3.30.300.30">
    <property type="match status" value="1"/>
</dbReference>
<evidence type="ECO:0000313" key="9">
    <source>
        <dbReference type="Proteomes" id="UP001432017"/>
    </source>
</evidence>
<keyword evidence="5" id="KW-0067">ATP-binding</keyword>
<dbReference type="PANTHER" id="PTHR43201">
    <property type="entry name" value="ACYL-COA SYNTHETASE"/>
    <property type="match status" value="1"/>
</dbReference>
<evidence type="ECO:0000256" key="3">
    <source>
        <dbReference type="ARBA" id="ARBA00022598"/>
    </source>
</evidence>
<comment type="similarity">
    <text evidence="1">Belongs to the ATP-dependent AMP-binding enzyme family.</text>
</comment>
<feature type="domain" description="AMP-dependent synthetase/ligase" evidence="6">
    <location>
        <begin position="13"/>
        <end position="323"/>
    </location>
</feature>
<accession>A0ABU7ZDF5</accession>
<sequence length="477" mass="54008">MVLHSSLFPTQFWAENTAQDIAVVREKGKNDYFPHLPAQLSWAEFQYLLQQVCSILKTQNVTTECLVAYCGVNRFCGLLTYCATLALGAKILMLNPAQTQPQQQAILEKTSVDVFITDDTFANFPAKMTACSPLPHLDFEQPATLTLTSGSTGMPKAVVHSISAHLYSAEGVSELMEFEKTHSWLLSLPLFHVSGQGIVWRWLLKGATLYVNESKDAFFTLLKQVSHASLVPTQLQRYLAQLDYPVSQKCLLGGTAIPSELVAQAQQKGITTFSGYGMTEMASTICAVENELDNVGFPLKYREVKLENSEVWVRGKPLALGYWQKSHCKKNSKIRPLVNEQGWFATKDRGEWNSKKQLVIKGRLDNMFISGGENIQPEEIEQIIFRSNLVEQVFVLPIDDNEFGQRPIAIVQFKQPNLEQEVNKLKIWLSDKLEKFKQPVAYYLLDIEQYQMQGAIKISRKQLQQDIQNKKIKEIYA</sequence>
<keyword evidence="4" id="KW-0547">Nucleotide-binding</keyword>
<dbReference type="Pfam" id="PF13193">
    <property type="entry name" value="AMP-binding_C"/>
    <property type="match status" value="1"/>
</dbReference>
<dbReference type="Pfam" id="PF00501">
    <property type="entry name" value="AMP-binding"/>
    <property type="match status" value="1"/>
</dbReference>